<dbReference type="Gramene" id="AET5Gv20911600.5">
    <property type="protein sequence ID" value="AET5Gv20911600.5"/>
    <property type="gene ID" value="AET5Gv20911600"/>
</dbReference>
<reference evidence="3" key="1">
    <citation type="journal article" date="2014" name="Science">
        <title>Ancient hybridizations among the ancestral genomes of bread wheat.</title>
        <authorList>
            <consortium name="International Wheat Genome Sequencing Consortium,"/>
            <person name="Marcussen T."/>
            <person name="Sandve S.R."/>
            <person name="Heier L."/>
            <person name="Spannagl M."/>
            <person name="Pfeifer M."/>
            <person name="Jakobsen K.S."/>
            <person name="Wulff B.B."/>
            <person name="Steuernagel B."/>
            <person name="Mayer K.F."/>
            <person name="Olsen O.A."/>
        </authorList>
    </citation>
    <scope>NUCLEOTIDE SEQUENCE [LARGE SCALE GENOMIC DNA]</scope>
    <source>
        <strain evidence="3">cv. AL8/78</strain>
    </source>
</reference>
<keyword evidence="1" id="KW-0812">Transmembrane</keyword>
<keyword evidence="1" id="KW-0472">Membrane</keyword>
<protein>
    <submittedName>
        <fullName evidence="2">Uncharacterized protein</fullName>
    </submittedName>
</protein>
<proteinExistence type="predicted"/>
<accession>A0A453LUB8</accession>
<dbReference type="AlphaFoldDB" id="A0A453LUB8"/>
<evidence type="ECO:0000256" key="1">
    <source>
        <dbReference type="SAM" id="Phobius"/>
    </source>
</evidence>
<keyword evidence="3" id="KW-1185">Reference proteome</keyword>
<reference evidence="3" key="2">
    <citation type="journal article" date="2017" name="Nat. Plants">
        <title>The Aegilops tauschii genome reveals multiple impacts of transposons.</title>
        <authorList>
            <person name="Zhao G."/>
            <person name="Zou C."/>
            <person name="Li K."/>
            <person name="Wang K."/>
            <person name="Li T."/>
            <person name="Gao L."/>
            <person name="Zhang X."/>
            <person name="Wang H."/>
            <person name="Yang Z."/>
            <person name="Liu X."/>
            <person name="Jiang W."/>
            <person name="Mao L."/>
            <person name="Kong X."/>
            <person name="Jiao Y."/>
            <person name="Jia J."/>
        </authorList>
    </citation>
    <scope>NUCLEOTIDE SEQUENCE [LARGE SCALE GENOMIC DNA]</scope>
    <source>
        <strain evidence="3">cv. AL8/78</strain>
    </source>
</reference>
<keyword evidence="1" id="KW-1133">Transmembrane helix</keyword>
<reference evidence="2" key="5">
    <citation type="journal article" date="2021" name="G3 (Bethesda)">
        <title>Aegilops tauschii genome assembly Aet v5.0 features greater sequence contiguity and improved annotation.</title>
        <authorList>
            <person name="Wang L."/>
            <person name="Zhu T."/>
            <person name="Rodriguez J.C."/>
            <person name="Deal K.R."/>
            <person name="Dubcovsky J."/>
            <person name="McGuire P.E."/>
            <person name="Lux T."/>
            <person name="Spannagl M."/>
            <person name="Mayer K.F.X."/>
            <person name="Baldrich P."/>
            <person name="Meyers B.C."/>
            <person name="Huo N."/>
            <person name="Gu Y.Q."/>
            <person name="Zhou H."/>
            <person name="Devos K.M."/>
            <person name="Bennetzen J.L."/>
            <person name="Unver T."/>
            <person name="Budak H."/>
            <person name="Gulick P.J."/>
            <person name="Galiba G."/>
            <person name="Kalapos B."/>
            <person name="Nelson D.R."/>
            <person name="Li P."/>
            <person name="You F.M."/>
            <person name="Luo M.C."/>
            <person name="Dvorak J."/>
        </authorList>
    </citation>
    <scope>NUCLEOTIDE SEQUENCE [LARGE SCALE GENOMIC DNA]</scope>
    <source>
        <strain evidence="2">cv. AL8/78</strain>
    </source>
</reference>
<evidence type="ECO:0000313" key="2">
    <source>
        <dbReference type="EnsemblPlants" id="AET5Gv20911600.5"/>
    </source>
</evidence>
<reference evidence="2" key="4">
    <citation type="submission" date="2019-03" db="UniProtKB">
        <authorList>
            <consortium name="EnsemblPlants"/>
        </authorList>
    </citation>
    <scope>IDENTIFICATION</scope>
</reference>
<sequence>MFCAADVFFMSSRICIFLIFLNCDMHPANYGFISATLIFFLFFI</sequence>
<evidence type="ECO:0000313" key="3">
    <source>
        <dbReference type="Proteomes" id="UP000015105"/>
    </source>
</evidence>
<dbReference type="Proteomes" id="UP000015105">
    <property type="component" value="Chromosome 5D"/>
</dbReference>
<dbReference type="EnsemblPlants" id="AET5Gv20911600.5">
    <property type="protein sequence ID" value="AET5Gv20911600.5"/>
    <property type="gene ID" value="AET5Gv20911600"/>
</dbReference>
<reference evidence="2" key="3">
    <citation type="journal article" date="2017" name="Nature">
        <title>Genome sequence of the progenitor of the wheat D genome Aegilops tauschii.</title>
        <authorList>
            <person name="Luo M.C."/>
            <person name="Gu Y.Q."/>
            <person name="Puiu D."/>
            <person name="Wang H."/>
            <person name="Twardziok S.O."/>
            <person name="Deal K.R."/>
            <person name="Huo N."/>
            <person name="Zhu T."/>
            <person name="Wang L."/>
            <person name="Wang Y."/>
            <person name="McGuire P.E."/>
            <person name="Liu S."/>
            <person name="Long H."/>
            <person name="Ramasamy R.K."/>
            <person name="Rodriguez J.C."/>
            <person name="Van S.L."/>
            <person name="Yuan L."/>
            <person name="Wang Z."/>
            <person name="Xia Z."/>
            <person name="Xiao L."/>
            <person name="Anderson O.D."/>
            <person name="Ouyang S."/>
            <person name="Liang Y."/>
            <person name="Zimin A.V."/>
            <person name="Pertea G."/>
            <person name="Qi P."/>
            <person name="Bennetzen J.L."/>
            <person name="Dai X."/>
            <person name="Dawson M.W."/>
            <person name="Muller H.G."/>
            <person name="Kugler K."/>
            <person name="Rivarola-Duarte L."/>
            <person name="Spannagl M."/>
            <person name="Mayer K.F.X."/>
            <person name="Lu F.H."/>
            <person name="Bevan M.W."/>
            <person name="Leroy P."/>
            <person name="Li P."/>
            <person name="You F.M."/>
            <person name="Sun Q."/>
            <person name="Liu Z."/>
            <person name="Lyons E."/>
            <person name="Wicker T."/>
            <person name="Salzberg S.L."/>
            <person name="Devos K.M."/>
            <person name="Dvorak J."/>
        </authorList>
    </citation>
    <scope>NUCLEOTIDE SEQUENCE [LARGE SCALE GENOMIC DNA]</scope>
    <source>
        <strain evidence="2">cv. AL8/78</strain>
    </source>
</reference>
<organism evidence="2 3">
    <name type="scientific">Aegilops tauschii subsp. strangulata</name>
    <name type="common">Goatgrass</name>
    <dbReference type="NCBI Taxonomy" id="200361"/>
    <lineage>
        <taxon>Eukaryota</taxon>
        <taxon>Viridiplantae</taxon>
        <taxon>Streptophyta</taxon>
        <taxon>Embryophyta</taxon>
        <taxon>Tracheophyta</taxon>
        <taxon>Spermatophyta</taxon>
        <taxon>Magnoliopsida</taxon>
        <taxon>Liliopsida</taxon>
        <taxon>Poales</taxon>
        <taxon>Poaceae</taxon>
        <taxon>BOP clade</taxon>
        <taxon>Pooideae</taxon>
        <taxon>Triticodae</taxon>
        <taxon>Triticeae</taxon>
        <taxon>Triticinae</taxon>
        <taxon>Aegilops</taxon>
    </lineage>
</organism>
<name>A0A453LUB8_AEGTS</name>
<feature type="transmembrane region" description="Helical" evidence="1">
    <location>
        <begin position="27"/>
        <end position="43"/>
    </location>
</feature>